<dbReference type="Proteomes" id="UP001279734">
    <property type="component" value="Unassembled WGS sequence"/>
</dbReference>
<proteinExistence type="predicted"/>
<organism evidence="1 2">
    <name type="scientific">Nepenthes gracilis</name>
    <name type="common">Slender pitcher plant</name>
    <dbReference type="NCBI Taxonomy" id="150966"/>
    <lineage>
        <taxon>Eukaryota</taxon>
        <taxon>Viridiplantae</taxon>
        <taxon>Streptophyta</taxon>
        <taxon>Embryophyta</taxon>
        <taxon>Tracheophyta</taxon>
        <taxon>Spermatophyta</taxon>
        <taxon>Magnoliopsida</taxon>
        <taxon>eudicotyledons</taxon>
        <taxon>Gunneridae</taxon>
        <taxon>Pentapetalae</taxon>
        <taxon>Caryophyllales</taxon>
        <taxon>Nepenthaceae</taxon>
        <taxon>Nepenthes</taxon>
    </lineage>
</organism>
<keyword evidence="2" id="KW-1185">Reference proteome</keyword>
<evidence type="ECO:0000313" key="2">
    <source>
        <dbReference type="Proteomes" id="UP001279734"/>
    </source>
</evidence>
<dbReference type="EMBL" id="BSYO01000006">
    <property type="protein sequence ID" value="GMH06521.1"/>
    <property type="molecule type" value="Genomic_DNA"/>
</dbReference>
<dbReference type="AlphaFoldDB" id="A0AAD3S8X7"/>
<gene>
    <name evidence="1" type="ORF">Nepgr_008361</name>
</gene>
<evidence type="ECO:0000313" key="1">
    <source>
        <dbReference type="EMBL" id="GMH06521.1"/>
    </source>
</evidence>
<comment type="caution">
    <text evidence="1">The sequence shown here is derived from an EMBL/GenBank/DDBJ whole genome shotgun (WGS) entry which is preliminary data.</text>
</comment>
<name>A0AAD3S8X7_NEPGR</name>
<protein>
    <submittedName>
        <fullName evidence="1">Uncharacterized protein</fullName>
    </submittedName>
</protein>
<sequence>MDERNRLEVTRTSSQLTTTNMKSESWLSTWESGSYISSGWEGEVKAAYCVQVQLKLISPAHSFGSLKLPAPLALGKKGELKPAYDHLMRTLIYYDYEMGSNIF</sequence>
<reference evidence="1" key="1">
    <citation type="submission" date="2023-05" db="EMBL/GenBank/DDBJ databases">
        <title>Nepenthes gracilis genome sequencing.</title>
        <authorList>
            <person name="Fukushima K."/>
        </authorList>
    </citation>
    <scope>NUCLEOTIDE SEQUENCE</scope>
    <source>
        <strain evidence="1">SING2019-196</strain>
    </source>
</reference>
<accession>A0AAD3S8X7</accession>